<dbReference type="InterPro" id="IPR001387">
    <property type="entry name" value="Cro/C1-type_HTH"/>
</dbReference>
<accession>A0A845QD50</accession>
<dbReference type="EMBL" id="WXYQ01000007">
    <property type="protein sequence ID" value="NBG96357.1"/>
    <property type="molecule type" value="Genomic_DNA"/>
</dbReference>
<dbReference type="GO" id="GO:0003677">
    <property type="term" value="F:DNA binding"/>
    <property type="evidence" value="ECO:0007669"/>
    <property type="project" value="UniProtKB-KW"/>
</dbReference>
<dbReference type="Pfam" id="PF01381">
    <property type="entry name" value="HTH_3"/>
    <property type="match status" value="1"/>
</dbReference>
<gene>
    <name evidence="3" type="ORF">GTQ45_11490</name>
</gene>
<comment type="caution">
    <text evidence="3">The sequence shown here is derived from an EMBL/GenBank/DDBJ whole genome shotgun (WGS) entry which is preliminary data.</text>
</comment>
<evidence type="ECO:0000256" key="1">
    <source>
        <dbReference type="ARBA" id="ARBA00023125"/>
    </source>
</evidence>
<dbReference type="InterPro" id="IPR010982">
    <property type="entry name" value="Lambda_DNA-bd_dom_sf"/>
</dbReference>
<dbReference type="PROSITE" id="PS50943">
    <property type="entry name" value="HTH_CROC1"/>
    <property type="match status" value="1"/>
</dbReference>
<organism evidence="3 4">
    <name type="scientific">Pyruvatibacter mobilis</name>
    <dbReference type="NCBI Taxonomy" id="1712261"/>
    <lineage>
        <taxon>Bacteria</taxon>
        <taxon>Pseudomonadati</taxon>
        <taxon>Pseudomonadota</taxon>
        <taxon>Alphaproteobacteria</taxon>
        <taxon>Hyphomicrobiales</taxon>
        <taxon>Parvibaculaceae</taxon>
        <taxon>Pyruvatibacter</taxon>
    </lineage>
</organism>
<proteinExistence type="predicted"/>
<sequence>MARTPMHPGEMLKEGFLDELGLSATSLARHIGVPANRLTSIIAGKRGITGETAILLGKALGTTPEFWLNLQKTYELDVAATSDVAKKARSIRPVAPAA</sequence>
<reference evidence="3 4" key="1">
    <citation type="journal article" date="2016" name="Int. J. Syst. Evol. Microbiol.">
        <title>Pyruvatibacter mobilis gen. nov., sp. nov., a marine bacterium from the culture broth of Picochlorum sp. 122.</title>
        <authorList>
            <person name="Wang G."/>
            <person name="Tang M."/>
            <person name="Wu H."/>
            <person name="Dai S."/>
            <person name="Li T."/>
            <person name="Chen C."/>
            <person name="He H."/>
            <person name="Fan J."/>
            <person name="Xiang W."/>
            <person name="Li X."/>
        </authorList>
    </citation>
    <scope>NUCLEOTIDE SEQUENCE [LARGE SCALE GENOMIC DNA]</scope>
    <source>
        <strain evidence="3 4">GYP-11</strain>
    </source>
</reference>
<evidence type="ECO:0000313" key="4">
    <source>
        <dbReference type="Proteomes" id="UP000470384"/>
    </source>
</evidence>
<dbReference type="SMART" id="SM00530">
    <property type="entry name" value="HTH_XRE"/>
    <property type="match status" value="1"/>
</dbReference>
<dbReference type="RefSeq" id="WP_160588435.1">
    <property type="nucleotide sequence ID" value="NZ_BMHN01000001.1"/>
</dbReference>
<keyword evidence="4" id="KW-1185">Reference proteome</keyword>
<protein>
    <submittedName>
        <fullName evidence="3">HigA family addiction module antidote protein</fullName>
    </submittedName>
</protein>
<dbReference type="OrthoDB" id="3174593at2"/>
<dbReference type="CDD" id="cd00093">
    <property type="entry name" value="HTH_XRE"/>
    <property type="match status" value="1"/>
</dbReference>
<dbReference type="NCBIfam" id="TIGR02607">
    <property type="entry name" value="antidote_HigA"/>
    <property type="match status" value="1"/>
</dbReference>
<dbReference type="PANTHER" id="PTHR36924:SF1">
    <property type="entry name" value="ANTITOXIN HIGA-1"/>
    <property type="match status" value="1"/>
</dbReference>
<keyword evidence="1" id="KW-0238">DNA-binding</keyword>
<name>A0A845QD50_9HYPH</name>
<dbReference type="InterPro" id="IPR013430">
    <property type="entry name" value="Toxin_antidote_HigA"/>
</dbReference>
<dbReference type="Gene3D" id="1.10.260.40">
    <property type="entry name" value="lambda repressor-like DNA-binding domains"/>
    <property type="match status" value="1"/>
</dbReference>
<evidence type="ECO:0000313" key="3">
    <source>
        <dbReference type="EMBL" id="NBG96357.1"/>
    </source>
</evidence>
<dbReference type="Proteomes" id="UP000470384">
    <property type="component" value="Unassembled WGS sequence"/>
</dbReference>
<feature type="domain" description="HTH cro/C1-type" evidence="2">
    <location>
        <begin position="19"/>
        <end position="67"/>
    </location>
</feature>
<evidence type="ECO:0000259" key="2">
    <source>
        <dbReference type="PROSITE" id="PS50943"/>
    </source>
</evidence>
<dbReference type="PANTHER" id="PTHR36924">
    <property type="entry name" value="ANTITOXIN HIGA-1"/>
    <property type="match status" value="1"/>
</dbReference>
<dbReference type="SUPFAM" id="SSF47413">
    <property type="entry name" value="lambda repressor-like DNA-binding domains"/>
    <property type="match status" value="1"/>
</dbReference>
<dbReference type="AlphaFoldDB" id="A0A845QD50"/>
<dbReference type="GeneID" id="300655507"/>